<dbReference type="NCBIfam" id="TIGR01711">
    <property type="entry name" value="gspJ"/>
    <property type="match status" value="1"/>
</dbReference>
<keyword evidence="4" id="KW-0997">Cell inner membrane</keyword>
<dbReference type="InterPro" id="IPR010055">
    <property type="entry name" value="T2SS_protein-GspJ"/>
</dbReference>
<dbReference type="Gene3D" id="3.10.610.10">
    <property type="entry name" value="GSPII I/J protein-like"/>
    <property type="match status" value="1"/>
</dbReference>
<evidence type="ECO:0000256" key="7">
    <source>
        <dbReference type="ARBA" id="ARBA00023136"/>
    </source>
</evidence>
<evidence type="ECO:0000256" key="4">
    <source>
        <dbReference type="ARBA" id="ARBA00022519"/>
    </source>
</evidence>
<keyword evidence="7" id="KW-0472">Membrane</keyword>
<comment type="caution">
    <text evidence="9">The sequence shown here is derived from an EMBL/GenBank/DDBJ whole genome shotgun (WGS) entry which is preliminary data.</text>
</comment>
<dbReference type="Gene3D" id="2.10.70.20">
    <property type="entry name" value="gspk-gspi-gspj complex like domains"/>
    <property type="match status" value="1"/>
</dbReference>
<evidence type="ECO:0000313" key="10">
    <source>
        <dbReference type="Proteomes" id="UP001501600"/>
    </source>
</evidence>
<protein>
    <submittedName>
        <fullName evidence="9">Type II secretion system minor pseudopilin GspJ</fullName>
    </submittedName>
</protein>
<name>A0ABP9S988_9GAMM</name>
<feature type="region of interest" description="Disordered" evidence="8">
    <location>
        <begin position="192"/>
        <end position="234"/>
    </location>
</feature>
<dbReference type="SUPFAM" id="SSF54523">
    <property type="entry name" value="Pili subunits"/>
    <property type="match status" value="1"/>
</dbReference>
<keyword evidence="2" id="KW-1003">Cell membrane</keyword>
<evidence type="ECO:0000256" key="3">
    <source>
        <dbReference type="ARBA" id="ARBA00022481"/>
    </source>
</evidence>
<reference evidence="10" key="1">
    <citation type="journal article" date="2019" name="Int. J. Syst. Evol. Microbiol.">
        <title>The Global Catalogue of Microorganisms (GCM) 10K type strain sequencing project: providing services to taxonomists for standard genome sequencing and annotation.</title>
        <authorList>
            <consortium name="The Broad Institute Genomics Platform"/>
            <consortium name="The Broad Institute Genome Sequencing Center for Infectious Disease"/>
            <person name="Wu L."/>
            <person name="Ma J."/>
        </authorList>
    </citation>
    <scope>NUCLEOTIDE SEQUENCE [LARGE SCALE GENOMIC DNA]</scope>
    <source>
        <strain evidence="10">JCM 18720</strain>
    </source>
</reference>
<evidence type="ECO:0000313" key="9">
    <source>
        <dbReference type="EMBL" id="GAA5193014.1"/>
    </source>
</evidence>
<accession>A0ABP9S988</accession>
<keyword evidence="10" id="KW-1185">Reference proteome</keyword>
<dbReference type="InterPro" id="IPR051621">
    <property type="entry name" value="T2SS_protein_J"/>
</dbReference>
<organism evidence="9 10">
    <name type="scientific">Ferrimonas gelatinilytica</name>
    <dbReference type="NCBI Taxonomy" id="1255257"/>
    <lineage>
        <taxon>Bacteria</taxon>
        <taxon>Pseudomonadati</taxon>
        <taxon>Pseudomonadota</taxon>
        <taxon>Gammaproteobacteria</taxon>
        <taxon>Alteromonadales</taxon>
        <taxon>Ferrimonadaceae</taxon>
        <taxon>Ferrimonas</taxon>
    </lineage>
</organism>
<evidence type="ECO:0000256" key="6">
    <source>
        <dbReference type="ARBA" id="ARBA00022989"/>
    </source>
</evidence>
<dbReference type="PANTHER" id="PTHR39583">
    <property type="entry name" value="TYPE II SECRETION SYSTEM PROTEIN J-RELATED"/>
    <property type="match status" value="1"/>
</dbReference>
<feature type="compositionally biased region" description="Gly residues" evidence="8">
    <location>
        <begin position="205"/>
        <end position="221"/>
    </location>
</feature>
<dbReference type="EMBL" id="BAABLF010000014">
    <property type="protein sequence ID" value="GAA5193014.1"/>
    <property type="molecule type" value="Genomic_DNA"/>
</dbReference>
<evidence type="ECO:0000256" key="8">
    <source>
        <dbReference type="SAM" id="MobiDB-lite"/>
    </source>
</evidence>
<keyword evidence="6" id="KW-1133">Transmembrane helix</keyword>
<sequence length="234" mass="25818">MEMLLAMAVFAMLGLATANVMQQVIRSDEISQDAQGRLKALQQTMSMLERDFGQMIPRGHRDAFGEISPKLFEYGDNLIDSDAQGIRFYRLGWLNPQGRLPRGAIQQVIYRLEEGVLQRQYTLYPDPVEGEEPISLDLLDGVTDLKFAFYLEDKWVTQTDAESFPKGVAVELELEDLGVIRRHFLLADGYTQEEPQEQEDNNGGNNPGSGNPGSGGSGGNNDTGSGADVGENQT</sequence>
<keyword evidence="3" id="KW-0488">Methylation</keyword>
<evidence type="ECO:0000256" key="5">
    <source>
        <dbReference type="ARBA" id="ARBA00022692"/>
    </source>
</evidence>
<dbReference type="PANTHER" id="PTHR39583:SF2">
    <property type="entry name" value="TYPE II SECRETION SYSTEM PROTEIN J"/>
    <property type="match status" value="1"/>
</dbReference>
<dbReference type="Proteomes" id="UP001501600">
    <property type="component" value="Unassembled WGS sequence"/>
</dbReference>
<dbReference type="Pfam" id="PF11612">
    <property type="entry name" value="T2SSJ"/>
    <property type="match status" value="1"/>
</dbReference>
<gene>
    <name evidence="9" type="primary">gspJ</name>
    <name evidence="9" type="ORF">GCM10025772_23490</name>
</gene>
<dbReference type="InterPro" id="IPR045584">
    <property type="entry name" value="Pilin-like"/>
</dbReference>
<evidence type="ECO:0000256" key="2">
    <source>
        <dbReference type="ARBA" id="ARBA00022475"/>
    </source>
</evidence>
<evidence type="ECO:0000256" key="1">
    <source>
        <dbReference type="ARBA" id="ARBA00004377"/>
    </source>
</evidence>
<keyword evidence="5" id="KW-0812">Transmembrane</keyword>
<proteinExistence type="predicted"/>
<comment type="subcellular location">
    <subcellularLocation>
        <location evidence="1">Cell inner membrane</location>
        <topology evidence="1">Single-pass membrane protein</topology>
    </subcellularLocation>
</comment>